<keyword evidence="4" id="KW-0325">Glycoprotein</keyword>
<dbReference type="FunFam" id="3.10.50.10:FF:000003">
    <property type="entry name" value="Class V chitinase CHIT5b"/>
    <property type="match status" value="1"/>
</dbReference>
<dbReference type="GO" id="GO:0005975">
    <property type="term" value="P:carbohydrate metabolic process"/>
    <property type="evidence" value="ECO:0007669"/>
    <property type="project" value="InterPro"/>
</dbReference>
<dbReference type="PANTHER" id="PTHR11177:SF317">
    <property type="entry name" value="CHITINASE 12-RELATED"/>
    <property type="match status" value="1"/>
</dbReference>
<evidence type="ECO:0000256" key="2">
    <source>
        <dbReference type="ARBA" id="ARBA00022729"/>
    </source>
</evidence>
<dbReference type="EnsemblPlants" id="Pp3c16_1070V3.2">
    <property type="protein sequence ID" value="Pp3c16_1070V3.2"/>
    <property type="gene ID" value="Pp3c16_1070"/>
</dbReference>
<dbReference type="RefSeq" id="XP_024398040.1">
    <property type="nucleotide sequence ID" value="XM_024542272.2"/>
</dbReference>
<sequence>MAPRISLFGILLVQILSFQLLVSPDFFLAGAVVRGGYWLQDLPLVNINFNYETHVYYAFAGLDPSSYQVVAPTTDNGQYATFVATAKSSNPSVVTLLSIGGGAANFTTFGEMVSTSTRRQAFIDSSISLARQYSYEGLDLDWESPQSQTEMENLALLLQEWRAAAHTEAQSSGNTELLLTAAVSYQSILLYTGVGNQVWPITAFNTYLDWVNVMTYDYHGSWEPTTTGEHTALYDPNSDVDTDYGINNWLSAGMQADKMCLGLAFYGKQWVLASLANTGVGAPATSGGDPITYADIVTYNNAGGATVEQDSTTVSMYSYKSDLTWIGYDNPDTIAAKVQYAQSKSLLGYFAWALHQDDANFSLASAAQNAWT</sequence>
<reference evidence="8 10" key="1">
    <citation type="journal article" date="2008" name="Science">
        <title>The Physcomitrella genome reveals evolutionary insights into the conquest of land by plants.</title>
        <authorList>
            <person name="Rensing S."/>
            <person name="Lang D."/>
            <person name="Zimmer A."/>
            <person name="Terry A."/>
            <person name="Salamov A."/>
            <person name="Shapiro H."/>
            <person name="Nishiyama T."/>
            <person name="Perroud P.-F."/>
            <person name="Lindquist E."/>
            <person name="Kamisugi Y."/>
            <person name="Tanahashi T."/>
            <person name="Sakakibara K."/>
            <person name="Fujita T."/>
            <person name="Oishi K."/>
            <person name="Shin-I T."/>
            <person name="Kuroki Y."/>
            <person name="Toyoda A."/>
            <person name="Suzuki Y."/>
            <person name="Hashimoto A."/>
            <person name="Yamaguchi K."/>
            <person name="Sugano A."/>
            <person name="Kohara Y."/>
            <person name="Fujiyama A."/>
            <person name="Anterola A."/>
            <person name="Aoki S."/>
            <person name="Ashton N."/>
            <person name="Barbazuk W.B."/>
            <person name="Barker E."/>
            <person name="Bennetzen J."/>
            <person name="Bezanilla M."/>
            <person name="Blankenship R."/>
            <person name="Cho S.H."/>
            <person name="Dutcher S."/>
            <person name="Estelle M."/>
            <person name="Fawcett J.A."/>
            <person name="Gundlach H."/>
            <person name="Hanada K."/>
            <person name="Heyl A."/>
            <person name="Hicks K.A."/>
            <person name="Hugh J."/>
            <person name="Lohr M."/>
            <person name="Mayer K."/>
            <person name="Melkozernov A."/>
            <person name="Murata T."/>
            <person name="Nelson D."/>
            <person name="Pils B."/>
            <person name="Prigge M."/>
            <person name="Reiss B."/>
            <person name="Renner T."/>
            <person name="Rombauts S."/>
            <person name="Rushton P."/>
            <person name="Sanderfoot A."/>
            <person name="Schween G."/>
            <person name="Shiu S.-H."/>
            <person name="Stueber K."/>
            <person name="Theodoulou F.L."/>
            <person name="Tu H."/>
            <person name="Van de Peer Y."/>
            <person name="Verrier P.J."/>
            <person name="Waters E."/>
            <person name="Wood A."/>
            <person name="Yang L."/>
            <person name="Cove D."/>
            <person name="Cuming A."/>
            <person name="Hasebe M."/>
            <person name="Lucas S."/>
            <person name="Mishler D.B."/>
            <person name="Reski R."/>
            <person name="Grigoriev I."/>
            <person name="Quatrano R.S."/>
            <person name="Boore J.L."/>
        </authorList>
    </citation>
    <scope>NUCLEOTIDE SEQUENCE [LARGE SCALE GENOMIC DNA]</scope>
    <source>
        <strain evidence="9 10">cv. Gransden 2004</strain>
    </source>
</reference>
<evidence type="ECO:0000256" key="1">
    <source>
        <dbReference type="ARBA" id="ARBA00008682"/>
    </source>
</evidence>
<evidence type="ECO:0000313" key="10">
    <source>
        <dbReference type="Proteomes" id="UP000006727"/>
    </source>
</evidence>
<keyword evidence="10" id="KW-1185">Reference proteome</keyword>
<evidence type="ECO:0000256" key="6">
    <source>
        <dbReference type="SAM" id="SignalP"/>
    </source>
</evidence>
<dbReference type="CDD" id="cd02879">
    <property type="entry name" value="GH18_plant_chitinase_class_V"/>
    <property type="match status" value="1"/>
</dbReference>
<dbReference type="Gramene" id="Pp3c16_1070V3.2">
    <property type="protein sequence ID" value="Pp3c16_1070V3.2"/>
    <property type="gene ID" value="Pp3c16_1070"/>
</dbReference>
<dbReference type="InterPro" id="IPR029070">
    <property type="entry name" value="Chitinase_insertion_sf"/>
</dbReference>
<dbReference type="Pfam" id="PF00704">
    <property type="entry name" value="Glyco_hydro_18"/>
    <property type="match status" value="1"/>
</dbReference>
<evidence type="ECO:0000256" key="4">
    <source>
        <dbReference type="ARBA" id="ARBA00023180"/>
    </source>
</evidence>
<dbReference type="Gene3D" id="3.10.50.10">
    <property type="match status" value="1"/>
</dbReference>
<organism evidence="8">
    <name type="scientific">Physcomitrium patens</name>
    <name type="common">Spreading-leaved earth moss</name>
    <name type="synonym">Physcomitrella patens</name>
    <dbReference type="NCBI Taxonomy" id="3218"/>
    <lineage>
        <taxon>Eukaryota</taxon>
        <taxon>Viridiplantae</taxon>
        <taxon>Streptophyta</taxon>
        <taxon>Embryophyta</taxon>
        <taxon>Bryophyta</taxon>
        <taxon>Bryophytina</taxon>
        <taxon>Bryopsida</taxon>
        <taxon>Funariidae</taxon>
        <taxon>Funariales</taxon>
        <taxon>Funariaceae</taxon>
        <taxon>Physcomitrium</taxon>
    </lineage>
</organism>
<dbReference type="AlphaFoldDB" id="A0A2K1J6P0"/>
<dbReference type="SUPFAM" id="SSF54556">
    <property type="entry name" value="Chitinase insertion domain"/>
    <property type="match status" value="1"/>
</dbReference>
<dbReference type="EMBL" id="ABEU02000016">
    <property type="protein sequence ID" value="PNR37186.1"/>
    <property type="molecule type" value="Genomic_DNA"/>
</dbReference>
<keyword evidence="2 6" id="KW-0732">Signal</keyword>
<reference evidence="8 10" key="2">
    <citation type="journal article" date="2018" name="Plant J.">
        <title>The Physcomitrella patens chromosome-scale assembly reveals moss genome structure and evolution.</title>
        <authorList>
            <person name="Lang D."/>
            <person name="Ullrich K.K."/>
            <person name="Murat F."/>
            <person name="Fuchs J."/>
            <person name="Jenkins J."/>
            <person name="Haas F.B."/>
            <person name="Piednoel M."/>
            <person name="Gundlach H."/>
            <person name="Van Bel M."/>
            <person name="Meyberg R."/>
            <person name="Vives C."/>
            <person name="Morata J."/>
            <person name="Symeonidi A."/>
            <person name="Hiss M."/>
            <person name="Muchero W."/>
            <person name="Kamisugi Y."/>
            <person name="Saleh O."/>
            <person name="Blanc G."/>
            <person name="Decker E.L."/>
            <person name="van Gessel N."/>
            <person name="Grimwood J."/>
            <person name="Hayes R.D."/>
            <person name="Graham S.W."/>
            <person name="Gunter L.E."/>
            <person name="McDaniel S.F."/>
            <person name="Hoernstein S.N.W."/>
            <person name="Larsson A."/>
            <person name="Li F.W."/>
            <person name="Perroud P.F."/>
            <person name="Phillips J."/>
            <person name="Ranjan P."/>
            <person name="Rokshar D.S."/>
            <person name="Rothfels C.J."/>
            <person name="Schneider L."/>
            <person name="Shu S."/>
            <person name="Stevenson D.W."/>
            <person name="Thummler F."/>
            <person name="Tillich M."/>
            <person name="Villarreal Aguilar J.C."/>
            <person name="Widiez T."/>
            <person name="Wong G.K."/>
            <person name="Wymore A."/>
            <person name="Zhang Y."/>
            <person name="Zimmer A.D."/>
            <person name="Quatrano R.S."/>
            <person name="Mayer K.F.X."/>
            <person name="Goodstein D."/>
            <person name="Casacuberta J.M."/>
            <person name="Vandepoele K."/>
            <person name="Reski R."/>
            <person name="Cuming A.C."/>
            <person name="Tuskan G.A."/>
            <person name="Maumus F."/>
            <person name="Salse J."/>
            <person name="Schmutz J."/>
            <person name="Rensing S.A."/>
        </authorList>
    </citation>
    <scope>NUCLEOTIDE SEQUENCE [LARGE SCALE GENOMIC DNA]</scope>
    <source>
        <strain evidence="9 10">cv. Gransden 2004</strain>
    </source>
</reference>
<dbReference type="GO" id="GO:0008061">
    <property type="term" value="F:chitin binding"/>
    <property type="evidence" value="ECO:0007669"/>
    <property type="project" value="InterPro"/>
</dbReference>
<feature type="signal peptide" evidence="6">
    <location>
        <begin position="1"/>
        <end position="17"/>
    </location>
</feature>
<dbReference type="OMA" id="WTQNRAP"/>
<dbReference type="Proteomes" id="UP000006727">
    <property type="component" value="Chromosome 16"/>
</dbReference>
<dbReference type="InterPro" id="IPR050314">
    <property type="entry name" value="Glycosyl_Hydrlase_18"/>
</dbReference>
<evidence type="ECO:0000256" key="3">
    <source>
        <dbReference type="ARBA" id="ARBA00022801"/>
    </source>
</evidence>
<evidence type="ECO:0000259" key="7">
    <source>
        <dbReference type="PROSITE" id="PS51910"/>
    </source>
</evidence>
<dbReference type="GeneID" id="112293141"/>
<dbReference type="InterPro" id="IPR011583">
    <property type="entry name" value="Chitinase_II/V-like_cat"/>
</dbReference>
<comment type="similarity">
    <text evidence="1">Belongs to the glycosyl hydrolase 18 family. Chitinase class V subfamily.</text>
</comment>
<dbReference type="InterPro" id="IPR017853">
    <property type="entry name" value="GH"/>
</dbReference>
<dbReference type="Gene3D" id="3.20.20.80">
    <property type="entry name" value="Glycosidases"/>
    <property type="match status" value="1"/>
</dbReference>
<keyword evidence="3" id="KW-0378">Hydrolase</keyword>
<dbReference type="PROSITE" id="PS51910">
    <property type="entry name" value="GH18_2"/>
    <property type="match status" value="1"/>
</dbReference>
<feature type="domain" description="GH18" evidence="7">
    <location>
        <begin position="32"/>
        <end position="372"/>
    </location>
</feature>
<evidence type="ECO:0000313" key="9">
    <source>
        <dbReference type="EnsemblPlants" id="Pp3c16_1070V3.1"/>
    </source>
</evidence>
<dbReference type="OrthoDB" id="73875at2759"/>
<protein>
    <recommendedName>
        <fullName evidence="7">GH18 domain-containing protein</fullName>
    </recommendedName>
</protein>
<dbReference type="PaxDb" id="3218-PP1S144_96V6.1"/>
<dbReference type="FunCoup" id="A0A2K1J6P0">
    <property type="interactions" value="326"/>
</dbReference>
<reference evidence="9" key="3">
    <citation type="submission" date="2020-12" db="UniProtKB">
        <authorList>
            <consortium name="EnsemblPlants"/>
        </authorList>
    </citation>
    <scope>IDENTIFICATION</scope>
</reference>
<name>A0A2K1J6P0_PHYPA</name>
<dbReference type="InterPro" id="IPR001223">
    <property type="entry name" value="Glyco_hydro18_cat"/>
</dbReference>
<dbReference type="SUPFAM" id="SSF51445">
    <property type="entry name" value="(Trans)glycosidases"/>
    <property type="match status" value="1"/>
</dbReference>
<accession>A0A2K1J6P0</accession>
<gene>
    <name evidence="9" type="primary">LOC112293141</name>
    <name evidence="8" type="ORF">PHYPA_020293</name>
</gene>
<dbReference type="GO" id="GO:0006032">
    <property type="term" value="P:chitin catabolic process"/>
    <property type="evidence" value="ECO:0000318"/>
    <property type="project" value="GO_Central"/>
</dbReference>
<dbReference type="SMART" id="SM00636">
    <property type="entry name" value="Glyco_18"/>
    <property type="match status" value="1"/>
</dbReference>
<evidence type="ECO:0000256" key="5">
    <source>
        <dbReference type="ARBA" id="ARBA00023295"/>
    </source>
</evidence>
<proteinExistence type="inferred from homology"/>
<dbReference type="GO" id="GO:0004568">
    <property type="term" value="F:chitinase activity"/>
    <property type="evidence" value="ECO:0000318"/>
    <property type="project" value="GO_Central"/>
</dbReference>
<dbReference type="STRING" id="3218.A0A2K1J6P0"/>
<dbReference type="GO" id="GO:0005576">
    <property type="term" value="C:extracellular region"/>
    <property type="evidence" value="ECO:0000318"/>
    <property type="project" value="GO_Central"/>
</dbReference>
<feature type="chain" id="PRO_5043158075" description="GH18 domain-containing protein" evidence="6">
    <location>
        <begin position="18"/>
        <end position="372"/>
    </location>
</feature>
<dbReference type="EnsemblPlants" id="Pp3c16_1070V3.1">
    <property type="protein sequence ID" value="Pp3c16_1070V3.1"/>
    <property type="gene ID" value="Pp3c16_1070"/>
</dbReference>
<dbReference type="KEGG" id="ppp:112293141"/>
<dbReference type="PANTHER" id="PTHR11177">
    <property type="entry name" value="CHITINASE"/>
    <property type="match status" value="1"/>
</dbReference>
<keyword evidence="5" id="KW-0326">Glycosidase</keyword>
<dbReference type="Gramene" id="Pp3c16_1070V3.1">
    <property type="protein sequence ID" value="Pp3c16_1070V3.1"/>
    <property type="gene ID" value="Pp3c16_1070"/>
</dbReference>
<evidence type="ECO:0000313" key="8">
    <source>
        <dbReference type="EMBL" id="PNR37186.1"/>
    </source>
</evidence>